<dbReference type="GO" id="GO:0046872">
    <property type="term" value="F:metal ion binding"/>
    <property type="evidence" value="ECO:0007669"/>
    <property type="project" value="InterPro"/>
</dbReference>
<sequence>MIVKAEEMANMSMCEILENAIQKEIDAFDYYNTAAKYVGNEKIKSLLLTLATIEEGHRKQLEGHLTELKAHDELCGAMTLRYEKG</sequence>
<dbReference type="GO" id="GO:0016491">
    <property type="term" value="F:oxidoreductase activity"/>
    <property type="evidence" value="ECO:0007669"/>
    <property type="project" value="InterPro"/>
</dbReference>
<dbReference type="EMBL" id="MFGW01000246">
    <property type="protein sequence ID" value="OGF58427.1"/>
    <property type="molecule type" value="Genomic_DNA"/>
</dbReference>
<dbReference type="InterPro" id="IPR003251">
    <property type="entry name" value="Rr_diiron-bd_dom"/>
</dbReference>
<dbReference type="Gene3D" id="1.20.1260.10">
    <property type="match status" value="1"/>
</dbReference>
<dbReference type="Pfam" id="PF02915">
    <property type="entry name" value="Rubrerythrin"/>
    <property type="match status" value="1"/>
</dbReference>
<reference evidence="2 3" key="1">
    <citation type="journal article" date="2016" name="Nat. Commun.">
        <title>Thousands of microbial genomes shed light on interconnected biogeochemical processes in an aquifer system.</title>
        <authorList>
            <person name="Anantharaman K."/>
            <person name="Brown C.T."/>
            <person name="Hug L.A."/>
            <person name="Sharon I."/>
            <person name="Castelle C.J."/>
            <person name="Probst A.J."/>
            <person name="Thomas B.C."/>
            <person name="Singh A."/>
            <person name="Wilkins M.J."/>
            <person name="Karaoz U."/>
            <person name="Brodie E.L."/>
            <person name="Williams K.H."/>
            <person name="Hubbard S.S."/>
            <person name="Banfield J.F."/>
        </authorList>
    </citation>
    <scope>NUCLEOTIDE SEQUENCE [LARGE SCALE GENOMIC DNA]</scope>
</reference>
<gene>
    <name evidence="2" type="ORF">A2Y62_04480</name>
</gene>
<dbReference type="AlphaFoldDB" id="A0A1F5V4S1"/>
<feature type="domain" description="Rubrerythrin diiron-binding" evidence="1">
    <location>
        <begin position="15"/>
        <end position="73"/>
    </location>
</feature>
<dbReference type="InterPro" id="IPR009078">
    <property type="entry name" value="Ferritin-like_SF"/>
</dbReference>
<protein>
    <recommendedName>
        <fullName evidence="1">Rubrerythrin diiron-binding domain-containing protein</fullName>
    </recommendedName>
</protein>
<evidence type="ECO:0000259" key="1">
    <source>
        <dbReference type="Pfam" id="PF02915"/>
    </source>
</evidence>
<evidence type="ECO:0000313" key="2">
    <source>
        <dbReference type="EMBL" id="OGF58427.1"/>
    </source>
</evidence>
<comment type="caution">
    <text evidence="2">The sequence shown here is derived from an EMBL/GenBank/DDBJ whole genome shotgun (WGS) entry which is preliminary data.</text>
</comment>
<organism evidence="2 3">
    <name type="scientific">Candidatus Fischerbacteria bacterium RBG_13_37_8</name>
    <dbReference type="NCBI Taxonomy" id="1817863"/>
    <lineage>
        <taxon>Bacteria</taxon>
        <taxon>Candidatus Fischeribacteriota</taxon>
    </lineage>
</organism>
<dbReference type="InterPro" id="IPR012347">
    <property type="entry name" value="Ferritin-like"/>
</dbReference>
<accession>A0A1F5V4S1</accession>
<name>A0A1F5V4S1_9BACT</name>
<dbReference type="Proteomes" id="UP000178943">
    <property type="component" value="Unassembled WGS sequence"/>
</dbReference>
<proteinExistence type="predicted"/>
<evidence type="ECO:0000313" key="3">
    <source>
        <dbReference type="Proteomes" id="UP000178943"/>
    </source>
</evidence>
<dbReference type="SUPFAM" id="SSF47240">
    <property type="entry name" value="Ferritin-like"/>
    <property type="match status" value="1"/>
</dbReference>